<feature type="transmembrane region" description="Helical" evidence="9">
    <location>
        <begin position="16"/>
        <end position="36"/>
    </location>
</feature>
<dbReference type="GO" id="GO:0042760">
    <property type="term" value="P:very long-chain fatty acid catabolic process"/>
    <property type="evidence" value="ECO:0007669"/>
    <property type="project" value="TreeGrafter"/>
</dbReference>
<dbReference type="InterPro" id="IPR017871">
    <property type="entry name" value="ABC_transporter-like_CS"/>
</dbReference>
<reference evidence="11" key="1">
    <citation type="submission" date="2018-10" db="EMBL/GenBank/DDBJ databases">
        <title>Transcriptome assembly of Aceria tosichella (Wheat curl mite) Type 2.</title>
        <authorList>
            <person name="Scully E.D."/>
            <person name="Geib S.M."/>
            <person name="Palmer N.A."/>
            <person name="Gupta A.K."/>
            <person name="Sarath G."/>
            <person name="Tatineni S."/>
        </authorList>
    </citation>
    <scope>NUCLEOTIDE SEQUENCE</scope>
    <source>
        <strain evidence="11">LincolnNE</strain>
    </source>
</reference>
<dbReference type="GO" id="GO:0016887">
    <property type="term" value="F:ATP hydrolysis activity"/>
    <property type="evidence" value="ECO:0007669"/>
    <property type="project" value="InterPro"/>
</dbReference>
<dbReference type="GO" id="GO:0006635">
    <property type="term" value="P:fatty acid beta-oxidation"/>
    <property type="evidence" value="ECO:0007669"/>
    <property type="project" value="TreeGrafter"/>
</dbReference>
<dbReference type="GO" id="GO:0005524">
    <property type="term" value="F:ATP binding"/>
    <property type="evidence" value="ECO:0007669"/>
    <property type="project" value="UniProtKB-KW"/>
</dbReference>
<evidence type="ECO:0000313" key="11">
    <source>
        <dbReference type="EMBL" id="MDE52067.1"/>
    </source>
</evidence>
<dbReference type="SUPFAM" id="SSF52540">
    <property type="entry name" value="P-loop containing nucleoside triphosphate hydrolases"/>
    <property type="match status" value="1"/>
</dbReference>
<protein>
    <submittedName>
        <fullName evidence="11">ATP-binding cassette sub-family D member 3</fullName>
    </submittedName>
</protein>
<dbReference type="AlphaFoldDB" id="A0A6G1SPF7"/>
<comment type="similarity">
    <text evidence="1">Belongs to the ABC transporter superfamily. ABCD family. Peroxisomal fatty acyl CoA transporter (TC 3.A.1.203) subfamily.</text>
</comment>
<dbReference type="CDD" id="cd03223">
    <property type="entry name" value="ABCD_peroxisomal_ALDP"/>
    <property type="match status" value="1"/>
</dbReference>
<feature type="compositionally biased region" description="Polar residues" evidence="8">
    <location>
        <begin position="438"/>
        <end position="452"/>
    </location>
</feature>
<organism evidence="11">
    <name type="scientific">Aceria tosichella</name>
    <name type="common">wheat curl mite</name>
    <dbReference type="NCBI Taxonomy" id="561515"/>
    <lineage>
        <taxon>Eukaryota</taxon>
        <taxon>Metazoa</taxon>
        <taxon>Ecdysozoa</taxon>
        <taxon>Arthropoda</taxon>
        <taxon>Chelicerata</taxon>
        <taxon>Arachnida</taxon>
        <taxon>Acari</taxon>
        <taxon>Acariformes</taxon>
        <taxon>Trombidiformes</taxon>
        <taxon>Prostigmata</taxon>
        <taxon>Eupodina</taxon>
        <taxon>Eriophyoidea</taxon>
        <taxon>Eriophyidae</taxon>
        <taxon>Eriophyinae</taxon>
        <taxon>Aceriini</taxon>
        <taxon>Aceria</taxon>
    </lineage>
</organism>
<dbReference type="GO" id="GO:0015910">
    <property type="term" value="P:long-chain fatty acid import into peroxisome"/>
    <property type="evidence" value="ECO:0007669"/>
    <property type="project" value="TreeGrafter"/>
</dbReference>
<evidence type="ECO:0000256" key="6">
    <source>
        <dbReference type="ARBA" id="ARBA00022989"/>
    </source>
</evidence>
<dbReference type="InterPro" id="IPR011527">
    <property type="entry name" value="ABC1_TM_dom"/>
</dbReference>
<keyword evidence="5 11" id="KW-0067">ATP-binding</keyword>
<keyword evidence="7 9" id="KW-0472">Membrane</keyword>
<feature type="region of interest" description="Disordered" evidence="8">
    <location>
        <begin position="44"/>
        <end position="68"/>
    </location>
</feature>
<dbReference type="EMBL" id="GGYP01007296">
    <property type="protein sequence ID" value="MDE52067.1"/>
    <property type="molecule type" value="Transcribed_RNA"/>
</dbReference>
<dbReference type="SUPFAM" id="SSF90123">
    <property type="entry name" value="ABC transporter transmembrane region"/>
    <property type="match status" value="1"/>
</dbReference>
<dbReference type="PANTHER" id="PTHR11384">
    <property type="entry name" value="ATP-BINDING CASSETTE, SUB-FAMILY D MEMBER"/>
    <property type="match status" value="1"/>
</dbReference>
<dbReference type="InterPro" id="IPR003439">
    <property type="entry name" value="ABC_transporter-like_ATP-bd"/>
</dbReference>
<name>A0A6G1SPF7_9ACAR</name>
<evidence type="ECO:0000256" key="2">
    <source>
        <dbReference type="ARBA" id="ARBA00022448"/>
    </source>
</evidence>
<dbReference type="GO" id="GO:0005324">
    <property type="term" value="F:long-chain fatty acid transmembrane transporter activity"/>
    <property type="evidence" value="ECO:0007669"/>
    <property type="project" value="TreeGrafter"/>
</dbReference>
<evidence type="ECO:0000256" key="1">
    <source>
        <dbReference type="ARBA" id="ARBA00008575"/>
    </source>
</evidence>
<keyword evidence="2" id="KW-0813">Transport</keyword>
<dbReference type="Pfam" id="PF06472">
    <property type="entry name" value="ABC_membrane_2"/>
    <property type="match status" value="1"/>
</dbReference>
<evidence type="ECO:0000256" key="4">
    <source>
        <dbReference type="ARBA" id="ARBA00022741"/>
    </source>
</evidence>
<keyword evidence="3 9" id="KW-0812">Transmembrane</keyword>
<evidence type="ECO:0000256" key="7">
    <source>
        <dbReference type="ARBA" id="ARBA00023136"/>
    </source>
</evidence>
<accession>A0A6G1SPF7</accession>
<dbReference type="GO" id="GO:0007031">
    <property type="term" value="P:peroxisome organization"/>
    <property type="evidence" value="ECO:0007669"/>
    <property type="project" value="TreeGrafter"/>
</dbReference>
<dbReference type="InterPro" id="IPR027417">
    <property type="entry name" value="P-loop_NTPase"/>
</dbReference>
<evidence type="ECO:0000256" key="5">
    <source>
        <dbReference type="ARBA" id="ARBA00022840"/>
    </source>
</evidence>
<keyword evidence="6 9" id="KW-1133">Transmembrane helix</keyword>
<dbReference type="InterPro" id="IPR050835">
    <property type="entry name" value="ABC_transporter_sub-D"/>
</dbReference>
<feature type="region of interest" description="Disordered" evidence="8">
    <location>
        <begin position="424"/>
        <end position="452"/>
    </location>
</feature>
<evidence type="ECO:0000256" key="3">
    <source>
        <dbReference type="ARBA" id="ARBA00022692"/>
    </source>
</evidence>
<dbReference type="Gene3D" id="3.40.50.300">
    <property type="entry name" value="P-loop containing nucleotide triphosphate hydrolases"/>
    <property type="match status" value="1"/>
</dbReference>
<dbReference type="InterPro" id="IPR003593">
    <property type="entry name" value="AAA+_ATPase"/>
</dbReference>
<dbReference type="GO" id="GO:0005778">
    <property type="term" value="C:peroxisomal membrane"/>
    <property type="evidence" value="ECO:0007669"/>
    <property type="project" value="TreeGrafter"/>
</dbReference>
<evidence type="ECO:0000259" key="10">
    <source>
        <dbReference type="PROSITE" id="PS50893"/>
    </source>
</evidence>
<dbReference type="SMART" id="SM00382">
    <property type="entry name" value="AAA"/>
    <property type="match status" value="1"/>
</dbReference>
<evidence type="ECO:0000256" key="9">
    <source>
        <dbReference type="SAM" id="Phobius"/>
    </source>
</evidence>
<dbReference type="Pfam" id="PF00005">
    <property type="entry name" value="ABC_tran"/>
    <property type="match status" value="1"/>
</dbReference>
<feature type="domain" description="ABC transporter" evidence="10">
    <location>
        <begin position="473"/>
        <end position="685"/>
    </location>
</feature>
<keyword evidence="4" id="KW-0547">Nucleotide-binding</keyword>
<feature type="compositionally biased region" description="Low complexity" evidence="8">
    <location>
        <begin position="424"/>
        <end position="437"/>
    </location>
</feature>
<proteinExistence type="inferred from homology"/>
<dbReference type="Gene3D" id="1.20.1560.10">
    <property type="entry name" value="ABC transporter type 1, transmembrane domain"/>
    <property type="match status" value="1"/>
</dbReference>
<dbReference type="InterPro" id="IPR036640">
    <property type="entry name" value="ABC1_TM_sf"/>
</dbReference>
<dbReference type="GO" id="GO:0140359">
    <property type="term" value="F:ABC-type transporter activity"/>
    <property type="evidence" value="ECO:0007669"/>
    <property type="project" value="InterPro"/>
</dbReference>
<evidence type="ECO:0000256" key="8">
    <source>
        <dbReference type="SAM" id="MobiDB-lite"/>
    </source>
</evidence>
<dbReference type="PANTHER" id="PTHR11384:SF62">
    <property type="entry name" value="ATP-BINDING CASSETTE SUB-FAMILY D MEMBER 3"/>
    <property type="match status" value="1"/>
</dbReference>
<dbReference type="PROSITE" id="PS50893">
    <property type="entry name" value="ABC_TRANSPORTER_2"/>
    <property type="match status" value="1"/>
</dbReference>
<sequence>MTQVLSTLNKNAADKISRLAIASSTAALAYWGYLVLVRHNKRDKQAQRQQATTTKTKEKGGDNEDDDGLRHQVVFVDRAAERKKQKRRPDMSVTLRHLTIILRSVMTYREVALCCGVTLGLILRTLLDLWNIQISTRVESAIITANTQQLKHTLISFAITTPTLAFVNNIIKFFADKLSLRIRYNLSRILYDKYMTGLTFYHLSQQSDFQNVDQLLTADVDKFASSIVEVYSNVSKPILDIVLLVHRMSSSYTGGNTPAIMIGWLAFVGSILTQARRPLAGYIIRETQCEGQLRFVHSRLIQNNEEIAFFKGNQKEKHTLMSALDTLQEALEDLILFKFKIGFMDNIVGRYSSTVVGYLALAMPFFSARYAESSSEERLNQYYVSGRMMMKLAESITRVILAGQDLSKLSAYTQRVKSLMDSMDSLSQSSSGHGNSSGVVETSKSKEFATSNTDANGASGAIVEICDKNNPMIDFKNVTLSTPNGDILVKNLTFTIKPKQSVIIAGPNGSGKSSLFRVLGNLWKVESGKLVRPPTEQLFYICQKPYMTLGTLRNQIIFPDTRSKLNDEQLVDILNIVELKYLLDRGEHSLDSIQDWQDVLSGGEKQRMALARLIYHKPLFAILDECTSAVAIDVEQRIYKYLCESLGCTLLSVTHRVKQLAKFHHLILEFDGCGSFEFKRLTAPI</sequence>
<dbReference type="PROSITE" id="PS00211">
    <property type="entry name" value="ABC_TRANSPORTER_1"/>
    <property type="match status" value="1"/>
</dbReference>
<gene>
    <name evidence="11" type="primary">Abcd3</name>
    <name evidence="11" type="ORF">g.6889</name>
</gene>